<sequence length="435" mass="46301">MKRISAFHRCVTKFVAPIAIGLGAISVGCQTSSQSANLRLPGTPVASDSSAQAMDQPGGRKPVGALATAISPPPPQSTNVTSSYVGDEPIAQVGFVDRLHQRIACNAANGGQACGSCQTCVPTYDAAMLQRRGIDPQEWLCNGGDQPPAAALLASDRVAGAEPQDAIVHYTTEAGDIKIAASNPVCLYSPRFGAVRQVYSAVAGEKSIGLGKTYLPVGPGGVGLSQPSLAINDVDELSHANVSKRVDAMRDRNRGVPVENIVGPVFFEDVWQVLAALDRQALIQLNESQIAILQRGAVAAQSWMIRDAVEVMIESMAPPTLIRDAAVEGFVEYDFPDAGRLQVVKVADRDHAVQGEEVNFAIHLRNVGDSPVDHIELVDNLVARLEYVADSQKSDRPAEFSKALNDVGSETLTWTLRDALPVGETITIEFTCKVR</sequence>
<evidence type="ECO:0000256" key="1">
    <source>
        <dbReference type="SAM" id="MobiDB-lite"/>
    </source>
</evidence>
<comment type="caution">
    <text evidence="3">The sequence shown here is derived from an EMBL/GenBank/DDBJ whole genome shotgun (WGS) entry which is preliminary data.</text>
</comment>
<gene>
    <name evidence="3" type="ORF">QTN89_26635</name>
</gene>
<dbReference type="Proteomes" id="UP001239462">
    <property type="component" value="Unassembled WGS sequence"/>
</dbReference>
<reference evidence="3 4" key="1">
    <citation type="submission" date="2023-06" db="EMBL/GenBank/DDBJ databases">
        <title>Roseiconus lacunae JC819 isolated from Gulf of Mannar region, Tamil Nadu.</title>
        <authorList>
            <person name="Pk S."/>
            <person name="Ch S."/>
            <person name="Ch V.R."/>
        </authorList>
    </citation>
    <scope>NUCLEOTIDE SEQUENCE [LARGE SCALE GENOMIC DNA]</scope>
    <source>
        <strain evidence="3 4">JC819</strain>
    </source>
</reference>
<accession>A0ABT7PRC3</accession>
<dbReference type="InterPro" id="IPR001434">
    <property type="entry name" value="OmcB-like_DUF11"/>
</dbReference>
<dbReference type="EMBL" id="JASZZN010000030">
    <property type="protein sequence ID" value="MDM4019059.1"/>
    <property type="molecule type" value="Genomic_DNA"/>
</dbReference>
<proteinExistence type="predicted"/>
<keyword evidence="4" id="KW-1185">Reference proteome</keyword>
<dbReference type="NCBIfam" id="TIGR01451">
    <property type="entry name" value="B_ant_repeat"/>
    <property type="match status" value="1"/>
</dbReference>
<evidence type="ECO:0000259" key="2">
    <source>
        <dbReference type="Pfam" id="PF01345"/>
    </source>
</evidence>
<dbReference type="InterPro" id="IPR047589">
    <property type="entry name" value="DUF11_rpt"/>
</dbReference>
<evidence type="ECO:0000313" key="4">
    <source>
        <dbReference type="Proteomes" id="UP001239462"/>
    </source>
</evidence>
<organism evidence="3 4">
    <name type="scientific">Roseiconus lacunae</name>
    <dbReference type="NCBI Taxonomy" id="2605694"/>
    <lineage>
        <taxon>Bacteria</taxon>
        <taxon>Pseudomonadati</taxon>
        <taxon>Planctomycetota</taxon>
        <taxon>Planctomycetia</taxon>
        <taxon>Pirellulales</taxon>
        <taxon>Pirellulaceae</taxon>
        <taxon>Roseiconus</taxon>
    </lineage>
</organism>
<dbReference type="RefSeq" id="WP_289167102.1">
    <property type="nucleotide sequence ID" value="NZ_CP141221.1"/>
</dbReference>
<name>A0ABT7PRC3_9BACT</name>
<protein>
    <submittedName>
        <fullName evidence="3">DUF11 domain-containing protein</fullName>
    </submittedName>
</protein>
<feature type="region of interest" description="Disordered" evidence="1">
    <location>
        <begin position="41"/>
        <end position="83"/>
    </location>
</feature>
<dbReference type="Pfam" id="PF01345">
    <property type="entry name" value="DUF11"/>
    <property type="match status" value="1"/>
</dbReference>
<feature type="domain" description="DUF11" evidence="2">
    <location>
        <begin position="341"/>
        <end position="434"/>
    </location>
</feature>
<evidence type="ECO:0000313" key="3">
    <source>
        <dbReference type="EMBL" id="MDM4019059.1"/>
    </source>
</evidence>
<dbReference type="PROSITE" id="PS51257">
    <property type="entry name" value="PROKAR_LIPOPROTEIN"/>
    <property type="match status" value="1"/>
</dbReference>